<proteinExistence type="predicted"/>
<accession>A0A1D2JJ20</accession>
<gene>
    <name evidence="1" type="ORF">ACO22_02283</name>
</gene>
<dbReference type="Proteomes" id="UP000242814">
    <property type="component" value="Unassembled WGS sequence"/>
</dbReference>
<comment type="caution">
    <text evidence="1">The sequence shown here is derived from an EMBL/GenBank/DDBJ whole genome shotgun (WGS) entry which is preliminary data.</text>
</comment>
<sequence>MDENGISDVEARIGRSAPPQYCVELSLIVFDNISKTSAHRAQKRQLGERLGRLVELGALVAVTGDHGLSHKARATLKETEN</sequence>
<name>A0A1D2JJ20_PARBR</name>
<dbReference type="EMBL" id="LZYO01000068">
    <property type="protein sequence ID" value="ODH38520.1"/>
    <property type="molecule type" value="Genomic_DNA"/>
</dbReference>
<organism evidence="1 2">
    <name type="scientific">Paracoccidioides brasiliensis</name>
    <dbReference type="NCBI Taxonomy" id="121759"/>
    <lineage>
        <taxon>Eukaryota</taxon>
        <taxon>Fungi</taxon>
        <taxon>Dikarya</taxon>
        <taxon>Ascomycota</taxon>
        <taxon>Pezizomycotina</taxon>
        <taxon>Eurotiomycetes</taxon>
        <taxon>Eurotiomycetidae</taxon>
        <taxon>Onygenales</taxon>
        <taxon>Ajellomycetaceae</taxon>
        <taxon>Paracoccidioides</taxon>
    </lineage>
</organism>
<evidence type="ECO:0000313" key="2">
    <source>
        <dbReference type="Proteomes" id="UP000242814"/>
    </source>
</evidence>
<dbReference type="AlphaFoldDB" id="A0A1D2JJ20"/>
<protein>
    <submittedName>
        <fullName evidence="1">Uncharacterized protein</fullName>
    </submittedName>
</protein>
<evidence type="ECO:0000313" key="1">
    <source>
        <dbReference type="EMBL" id="ODH38520.1"/>
    </source>
</evidence>
<reference evidence="1 2" key="1">
    <citation type="submission" date="2016-06" db="EMBL/GenBank/DDBJ databases">
        <authorList>
            <person name="Kjaerup R.B."/>
            <person name="Dalgaard T.S."/>
            <person name="Juul-Madsen H.R."/>
        </authorList>
    </citation>
    <scope>NUCLEOTIDE SEQUENCE [LARGE SCALE GENOMIC DNA]</scope>
    <source>
        <strain evidence="1 2">Pb300</strain>
    </source>
</reference>